<accession>A0ABS2G087</accession>
<comment type="pathway">
    <text evidence="1">Porphyrin-containing compound metabolism; siroheme biosynthesis; sirohydrochlorin from precorrin-2: step 1/1.</text>
</comment>
<evidence type="ECO:0000256" key="6">
    <source>
        <dbReference type="ARBA" id="ARBA00047561"/>
    </source>
</evidence>
<dbReference type="InterPro" id="IPR028161">
    <property type="entry name" value="Met8-like"/>
</dbReference>
<organism evidence="7 8">
    <name type="scientific">Fusobacterium mortiferum</name>
    <dbReference type="NCBI Taxonomy" id="850"/>
    <lineage>
        <taxon>Bacteria</taxon>
        <taxon>Fusobacteriati</taxon>
        <taxon>Fusobacteriota</taxon>
        <taxon>Fusobacteriia</taxon>
        <taxon>Fusobacteriales</taxon>
        <taxon>Fusobacteriaceae</taxon>
        <taxon>Fusobacterium</taxon>
    </lineage>
</organism>
<dbReference type="EMBL" id="JACJLT010000022">
    <property type="protein sequence ID" value="MBM6874809.1"/>
    <property type="molecule type" value="Genomic_DNA"/>
</dbReference>
<comment type="catalytic activity">
    <reaction evidence="6">
        <text>precorrin-2 + NAD(+) = sirohydrochlorin + NADH + 2 H(+)</text>
        <dbReference type="Rhea" id="RHEA:15613"/>
        <dbReference type="ChEBI" id="CHEBI:15378"/>
        <dbReference type="ChEBI" id="CHEBI:57540"/>
        <dbReference type="ChEBI" id="CHEBI:57945"/>
        <dbReference type="ChEBI" id="CHEBI:58351"/>
        <dbReference type="ChEBI" id="CHEBI:58827"/>
        <dbReference type="EC" id="1.3.1.76"/>
    </reaction>
</comment>
<evidence type="ECO:0000256" key="4">
    <source>
        <dbReference type="ARBA" id="ARBA00023027"/>
    </source>
</evidence>
<keyword evidence="3" id="KW-0560">Oxidoreductase</keyword>
<keyword evidence="4" id="KW-0520">NAD</keyword>
<evidence type="ECO:0000256" key="1">
    <source>
        <dbReference type="ARBA" id="ARBA00005010"/>
    </source>
</evidence>
<dbReference type="InterPro" id="IPR036291">
    <property type="entry name" value="NAD(P)-bd_dom_sf"/>
</dbReference>
<evidence type="ECO:0000256" key="3">
    <source>
        <dbReference type="ARBA" id="ARBA00023002"/>
    </source>
</evidence>
<dbReference type="InterPro" id="IPR006367">
    <property type="entry name" value="Sirohaem_synthase_N"/>
</dbReference>
<dbReference type="PANTHER" id="PTHR35330">
    <property type="entry name" value="SIROHEME BIOSYNTHESIS PROTEIN MET8"/>
    <property type="match status" value="1"/>
</dbReference>
<keyword evidence="8" id="KW-1185">Reference proteome</keyword>
<evidence type="ECO:0000256" key="2">
    <source>
        <dbReference type="ARBA" id="ARBA00012400"/>
    </source>
</evidence>
<evidence type="ECO:0000313" key="8">
    <source>
        <dbReference type="Proteomes" id="UP000728968"/>
    </source>
</evidence>
<proteinExistence type="predicted"/>
<sequence length="146" mass="16742">MENNFFPLFINLRNKSALVIGAGKIAFRKVETLLKYGAKVTVITKEIKEEKFFNLKNIDIKIGEFNETLLKNRFIVVAATDNPDFNRYIYELCNSKNILVNNITSKEEMNCRFASILETEEYQIAISANGNPTKSKALKNKLKEIL</sequence>
<dbReference type="Proteomes" id="UP000728968">
    <property type="component" value="Unassembled WGS sequence"/>
</dbReference>
<dbReference type="EC" id="1.3.1.76" evidence="2"/>
<dbReference type="SUPFAM" id="SSF51735">
    <property type="entry name" value="NAD(P)-binding Rossmann-fold domains"/>
    <property type="match status" value="1"/>
</dbReference>
<gene>
    <name evidence="7" type="ORF">H6A04_03940</name>
</gene>
<evidence type="ECO:0000313" key="7">
    <source>
        <dbReference type="EMBL" id="MBM6874809.1"/>
    </source>
</evidence>
<dbReference type="NCBIfam" id="TIGR01470">
    <property type="entry name" value="cysG_Nterm"/>
    <property type="match status" value="1"/>
</dbReference>
<comment type="caution">
    <text evidence="7">The sequence shown here is derived from an EMBL/GenBank/DDBJ whole genome shotgun (WGS) entry which is preliminary data.</text>
</comment>
<dbReference type="Gene3D" id="3.40.50.720">
    <property type="entry name" value="NAD(P)-binding Rossmann-like Domain"/>
    <property type="match status" value="1"/>
</dbReference>
<dbReference type="PANTHER" id="PTHR35330:SF1">
    <property type="entry name" value="SIROHEME BIOSYNTHESIS PROTEIN MET8"/>
    <property type="match status" value="1"/>
</dbReference>
<evidence type="ECO:0000256" key="5">
    <source>
        <dbReference type="ARBA" id="ARBA00023244"/>
    </source>
</evidence>
<dbReference type="RefSeq" id="WP_204715881.1">
    <property type="nucleotide sequence ID" value="NZ_JACJLT010000022.1"/>
</dbReference>
<protein>
    <recommendedName>
        <fullName evidence="2">precorrin-2 dehydrogenase</fullName>
        <ecNumber evidence="2">1.3.1.76</ecNumber>
    </recommendedName>
</protein>
<dbReference type="Pfam" id="PF13241">
    <property type="entry name" value="NAD_binding_7"/>
    <property type="match status" value="1"/>
</dbReference>
<reference evidence="7 8" key="1">
    <citation type="journal article" date="2021" name="Sci. Rep.">
        <title>The distribution of antibiotic resistance genes in chicken gut microbiota commensals.</title>
        <authorList>
            <person name="Juricova H."/>
            <person name="Matiasovicova J."/>
            <person name="Kubasova T."/>
            <person name="Cejkova D."/>
            <person name="Rychlik I."/>
        </authorList>
    </citation>
    <scope>NUCLEOTIDE SEQUENCE [LARGE SCALE GENOMIC DNA]</scope>
    <source>
        <strain evidence="7 8">An425</strain>
    </source>
</reference>
<keyword evidence="5" id="KW-0627">Porphyrin biosynthesis</keyword>
<name>A0ABS2G087_FUSMR</name>